<evidence type="ECO:0000313" key="1">
    <source>
        <dbReference type="EMBL" id="GAA2870412.1"/>
    </source>
</evidence>
<dbReference type="SUPFAM" id="SSF109998">
    <property type="entry name" value="Triger factor/SurA peptide-binding domain-like"/>
    <property type="match status" value="1"/>
</dbReference>
<gene>
    <name evidence="1" type="ORF">GCM10010517_30620</name>
</gene>
<dbReference type="NCBIfam" id="TIGR04500">
    <property type="entry name" value="PpiC_rel_mature"/>
    <property type="match status" value="1"/>
</dbReference>
<dbReference type="InterPro" id="IPR030985">
    <property type="entry name" value="PpiC-rel_mature"/>
</dbReference>
<organism evidence="1 2">
    <name type="scientific">Streptosporangium fragile</name>
    <dbReference type="NCBI Taxonomy" id="46186"/>
    <lineage>
        <taxon>Bacteria</taxon>
        <taxon>Bacillati</taxon>
        <taxon>Actinomycetota</taxon>
        <taxon>Actinomycetes</taxon>
        <taxon>Streptosporangiales</taxon>
        <taxon>Streptosporangiaceae</taxon>
        <taxon>Streptosporangium</taxon>
    </lineage>
</organism>
<evidence type="ECO:0000313" key="2">
    <source>
        <dbReference type="Proteomes" id="UP001500831"/>
    </source>
</evidence>
<comment type="caution">
    <text evidence="1">The sequence shown here is derived from an EMBL/GenBank/DDBJ whole genome shotgun (WGS) entry which is preliminary data.</text>
</comment>
<dbReference type="Gene3D" id="1.10.4030.10">
    <property type="entry name" value="Porin chaperone SurA, peptide-binding domain"/>
    <property type="match status" value="1"/>
</dbReference>
<name>A0ABP6IGI2_9ACTN</name>
<dbReference type="RefSeq" id="WP_344971738.1">
    <property type="nucleotide sequence ID" value="NZ_BAAAVI010000019.1"/>
</dbReference>
<dbReference type="Proteomes" id="UP001500831">
    <property type="component" value="Unassembled WGS sequence"/>
</dbReference>
<proteinExistence type="predicted"/>
<dbReference type="InterPro" id="IPR027304">
    <property type="entry name" value="Trigger_fact/SurA_dom_sf"/>
</dbReference>
<protein>
    <recommendedName>
        <fullName evidence="3">TIGR04500 family peptide maturation system protein</fullName>
    </recommendedName>
</protein>
<dbReference type="EMBL" id="BAAAVI010000019">
    <property type="protein sequence ID" value="GAA2870412.1"/>
    <property type="molecule type" value="Genomic_DNA"/>
</dbReference>
<evidence type="ECO:0008006" key="3">
    <source>
        <dbReference type="Google" id="ProtNLM"/>
    </source>
</evidence>
<sequence length="353" mass="39041">MLVPSDRLPDALFADALAHLRDAAGLQPREAREHLAAVHDRYPDVPMRLVWRREAADGSCHYDLLIKTADGTVSLALASGAVLPWPLRGSQPSGDQVVVRVNGIDLKMERVISILDVLWEDARLAERLVNAQLVEEETSGWPVALTDEELQEATDAFRRARGLLTVRATREWMAQRGLGLAALEELVTEQAAARRLRRRIVAGRVEAAFDACRDEFDRLHVLRLQYAEAEAARDALPRLRDAADPVALARGEVLADAAVCRMEGVRRRDLPAVAAAEGDVLGPFPLEDGFAVVRVLQVRPAVLDDATRALIEERLFDEWLADRRREAVIEWFWGTATRTEALNAALGNAPGAR</sequence>
<reference evidence="2" key="1">
    <citation type="journal article" date="2019" name="Int. J. Syst. Evol. Microbiol.">
        <title>The Global Catalogue of Microorganisms (GCM) 10K type strain sequencing project: providing services to taxonomists for standard genome sequencing and annotation.</title>
        <authorList>
            <consortium name="The Broad Institute Genomics Platform"/>
            <consortium name="The Broad Institute Genome Sequencing Center for Infectious Disease"/>
            <person name="Wu L."/>
            <person name="Ma J."/>
        </authorList>
    </citation>
    <scope>NUCLEOTIDE SEQUENCE [LARGE SCALE GENOMIC DNA]</scope>
    <source>
        <strain evidence="2">JCM 6242</strain>
    </source>
</reference>
<keyword evidence="2" id="KW-1185">Reference proteome</keyword>
<accession>A0ABP6IGI2</accession>